<dbReference type="EMBL" id="QGMF01000320">
    <property type="protein sequence ID" value="TVY16838.1"/>
    <property type="molecule type" value="Genomic_DNA"/>
</dbReference>
<protein>
    <recommendedName>
        <fullName evidence="1">N-acetyltransferase domain-containing protein</fullName>
    </recommendedName>
</protein>
<dbReference type="Gene3D" id="3.40.630.30">
    <property type="match status" value="1"/>
</dbReference>
<dbReference type="GO" id="GO:0016747">
    <property type="term" value="F:acyltransferase activity, transferring groups other than amino-acyl groups"/>
    <property type="evidence" value="ECO:0007669"/>
    <property type="project" value="InterPro"/>
</dbReference>
<dbReference type="Pfam" id="PF13302">
    <property type="entry name" value="Acetyltransf_3"/>
    <property type="match status" value="1"/>
</dbReference>
<evidence type="ECO:0000313" key="3">
    <source>
        <dbReference type="Proteomes" id="UP000469559"/>
    </source>
</evidence>
<dbReference type="InterPro" id="IPR016181">
    <property type="entry name" value="Acyl_CoA_acyltransferase"/>
</dbReference>
<dbReference type="PANTHER" id="PTHR43792">
    <property type="entry name" value="GNAT FAMILY, PUTATIVE (AFU_ORTHOLOGUE AFUA_3G00765)-RELATED-RELATED"/>
    <property type="match status" value="1"/>
</dbReference>
<dbReference type="InterPro" id="IPR000182">
    <property type="entry name" value="GNAT_dom"/>
</dbReference>
<accession>A0A8T9BAC5</accession>
<organism evidence="2 3">
    <name type="scientific">Lachnellula arida</name>
    <dbReference type="NCBI Taxonomy" id="1316785"/>
    <lineage>
        <taxon>Eukaryota</taxon>
        <taxon>Fungi</taxon>
        <taxon>Dikarya</taxon>
        <taxon>Ascomycota</taxon>
        <taxon>Pezizomycotina</taxon>
        <taxon>Leotiomycetes</taxon>
        <taxon>Helotiales</taxon>
        <taxon>Lachnaceae</taxon>
        <taxon>Lachnellula</taxon>
    </lineage>
</organism>
<dbReference type="Proteomes" id="UP000469559">
    <property type="component" value="Unassembled WGS sequence"/>
</dbReference>
<gene>
    <name evidence="2" type="ORF">LARI1_G005339</name>
</gene>
<dbReference type="InterPro" id="IPR051531">
    <property type="entry name" value="N-acetyltransferase"/>
</dbReference>
<feature type="domain" description="N-acetyltransferase" evidence="1">
    <location>
        <begin position="154"/>
        <end position="273"/>
    </location>
</feature>
<name>A0A8T9BAC5_9HELO</name>
<dbReference type="OrthoDB" id="630895at2759"/>
<evidence type="ECO:0000259" key="1">
    <source>
        <dbReference type="Pfam" id="PF13302"/>
    </source>
</evidence>
<comment type="caution">
    <text evidence="2">The sequence shown here is derived from an EMBL/GenBank/DDBJ whole genome shotgun (WGS) entry which is preliminary data.</text>
</comment>
<dbReference type="SUPFAM" id="SSF55729">
    <property type="entry name" value="Acyl-CoA N-acyltransferases (Nat)"/>
    <property type="match status" value="1"/>
</dbReference>
<keyword evidence="3" id="KW-1185">Reference proteome</keyword>
<dbReference type="PANTHER" id="PTHR43792:SF16">
    <property type="entry name" value="N-ACETYLTRANSFERASE DOMAIN-CONTAINING PROTEIN"/>
    <property type="match status" value="1"/>
</dbReference>
<reference evidence="2 3" key="1">
    <citation type="submission" date="2018-05" db="EMBL/GenBank/DDBJ databases">
        <title>Whole genome sequencing for identification of molecular markers to develop diagnostic detection tools for the regulated plant pathogen Lachnellula willkommii.</title>
        <authorList>
            <person name="Giroux E."/>
            <person name="Bilodeau G."/>
        </authorList>
    </citation>
    <scope>NUCLEOTIDE SEQUENCE [LARGE SCALE GENOMIC DNA]</scope>
    <source>
        <strain evidence="2 3">CBS 203.66</strain>
    </source>
</reference>
<proteinExistence type="predicted"/>
<evidence type="ECO:0000313" key="2">
    <source>
        <dbReference type="EMBL" id="TVY16838.1"/>
    </source>
</evidence>
<dbReference type="AlphaFoldDB" id="A0A8T9BAC5"/>
<sequence length="312" mass="35255">MYARKTWISRHVLRPSSIRGLAYRYSQAGLWEEAEEGEEKGKAQGLVLNDVMCFKNHVAKVHKVDLRPRRFVASQRLQHKEGQPQQRRWVSITNTSNREIYTLSFRRMSETTFCIEADRLWLSYCIPTYQPHCAFLVTLYNSPLFISTEGQTEIFNEDKARERISTRFVEEHKRNGYGTYLVSLKPTSSAPLSESQAIGSVSLTKGTDPESLDIPDIGFAIIPEMNGKGYATEAALALLNYVKVSKGLEEVFGFITALDNGPSHRVMEKIGMQNRGVWPLACFGGVSGRIFTSPGFEHWENYGFARPSPAST</sequence>